<evidence type="ECO:0000256" key="6">
    <source>
        <dbReference type="ARBA" id="ARBA00022826"/>
    </source>
</evidence>
<dbReference type="EMBL" id="DQ166529">
    <property type="protein sequence ID" value="AAZ94722.1"/>
    <property type="molecule type" value="mRNA"/>
</dbReference>
<dbReference type="PRINTS" id="PR01095">
    <property type="entry name" value="TASKCHANNEL"/>
</dbReference>
<evidence type="ECO:0000256" key="3">
    <source>
        <dbReference type="ARBA" id="ARBA00022448"/>
    </source>
</evidence>
<feature type="region of interest" description="Disordered" evidence="13">
    <location>
        <begin position="301"/>
        <end position="353"/>
    </location>
</feature>
<feature type="domain" description="Potassium channel" evidence="15">
    <location>
        <begin position="99"/>
        <end position="156"/>
    </location>
</feature>
<evidence type="ECO:0000259" key="15">
    <source>
        <dbReference type="Pfam" id="PF07885"/>
    </source>
</evidence>
<dbReference type="PANTHER" id="PTHR11003:SF334">
    <property type="entry name" value="FI03418P"/>
    <property type="match status" value="1"/>
</dbReference>
<dbReference type="AlphaFoldDB" id="Q0ZS35"/>
<evidence type="ECO:0000256" key="4">
    <source>
        <dbReference type="ARBA" id="ARBA00022538"/>
    </source>
</evidence>
<dbReference type="SUPFAM" id="SSF81324">
    <property type="entry name" value="Voltage-gated potassium channels"/>
    <property type="match status" value="2"/>
</dbReference>
<name>Q0ZS35_APLCA</name>
<keyword evidence="8 14" id="KW-1133">Transmembrane helix</keyword>
<keyword evidence="5 12" id="KW-0812">Transmembrane</keyword>
<dbReference type="GO" id="GO:0015271">
    <property type="term" value="F:outward rectifier potassium channel activity"/>
    <property type="evidence" value="ECO:0007669"/>
    <property type="project" value="TreeGrafter"/>
</dbReference>
<dbReference type="GO" id="GO:0005886">
    <property type="term" value="C:plasma membrane"/>
    <property type="evidence" value="ECO:0007669"/>
    <property type="project" value="TreeGrafter"/>
</dbReference>
<feature type="transmembrane region" description="Helical" evidence="14">
    <location>
        <begin position="182"/>
        <end position="200"/>
    </location>
</feature>
<comment type="subcellular location">
    <subcellularLocation>
        <location evidence="1">Membrane</location>
        <topology evidence="1">Multi-pass membrane protein</topology>
    </subcellularLocation>
</comment>
<dbReference type="RefSeq" id="NP_001191608.1">
    <property type="nucleotide sequence ID" value="NM_001204679.1"/>
</dbReference>
<keyword evidence="10 14" id="KW-0472">Membrane</keyword>
<evidence type="ECO:0000256" key="7">
    <source>
        <dbReference type="ARBA" id="ARBA00022958"/>
    </source>
</evidence>
<evidence type="ECO:0000256" key="2">
    <source>
        <dbReference type="ARBA" id="ARBA00006666"/>
    </source>
</evidence>
<reference evidence="16" key="1">
    <citation type="journal article" date="2006" name="Brain Res.">
        <title>Molecular characterization and expression of a two-pore domain potassium channel in the CNS of Aplysia californica.</title>
        <authorList>
            <person name="Jezzini S.H."/>
            <person name="Reagin S."/>
            <person name="Kohn A.B."/>
            <person name="Moroz L.L."/>
        </authorList>
    </citation>
    <scope>NUCLEOTIDE SEQUENCE</scope>
</reference>
<feature type="domain" description="Potassium channel" evidence="15">
    <location>
        <begin position="190"/>
        <end position="273"/>
    </location>
</feature>
<feature type="compositionally biased region" description="Basic and acidic residues" evidence="13">
    <location>
        <begin position="330"/>
        <end position="353"/>
    </location>
</feature>
<feature type="transmembrane region" description="Helical" evidence="14">
    <location>
        <begin position="128"/>
        <end position="151"/>
    </location>
</feature>
<evidence type="ECO:0000256" key="1">
    <source>
        <dbReference type="ARBA" id="ARBA00004141"/>
    </source>
</evidence>
<feature type="compositionally biased region" description="Basic and acidic residues" evidence="13">
    <location>
        <begin position="301"/>
        <end position="318"/>
    </location>
</feature>
<keyword evidence="6" id="KW-0631">Potassium channel</keyword>
<keyword evidence="9 12" id="KW-0406">Ion transport</keyword>
<evidence type="ECO:0000256" key="14">
    <source>
        <dbReference type="SAM" id="Phobius"/>
    </source>
</evidence>
<reference evidence="16" key="2">
    <citation type="journal article" date="2006" name="Cell">
        <title>Neuronal transcriptome of Aplysia: neuronal compartments and circuitry.</title>
        <authorList>
            <person name="Moroz L.L."/>
            <person name="Edwards J.R."/>
            <person name="Puthanveettil S.V."/>
            <person name="Kohn A.B."/>
            <person name="Ha T."/>
            <person name="Heyland A."/>
            <person name="Knudsen B."/>
            <person name="Sahni A."/>
            <person name="Yu F."/>
            <person name="Liu L."/>
            <person name="Jezzini S."/>
            <person name="Lovell P."/>
            <person name="Iannucculli W."/>
            <person name="Chen M."/>
            <person name="Nguyen T."/>
            <person name="Sheng H."/>
            <person name="Shaw R."/>
            <person name="Kalachikov S."/>
            <person name="Panchin Y.V."/>
            <person name="Farmerie W."/>
            <person name="Russo J.J."/>
            <person name="Ju J."/>
            <person name="Kandel E.R."/>
        </authorList>
    </citation>
    <scope>NUCLEOTIDE SEQUENCE</scope>
</reference>
<keyword evidence="3 12" id="KW-0813">Transport</keyword>
<dbReference type="OrthoDB" id="297496at2759"/>
<evidence type="ECO:0000256" key="10">
    <source>
        <dbReference type="ARBA" id="ARBA00023136"/>
    </source>
</evidence>
<feature type="transmembrane region" description="Helical" evidence="14">
    <location>
        <begin position="6"/>
        <end position="27"/>
    </location>
</feature>
<evidence type="ECO:0000256" key="11">
    <source>
        <dbReference type="ARBA" id="ARBA00023303"/>
    </source>
</evidence>
<dbReference type="InterPro" id="IPR013099">
    <property type="entry name" value="K_chnl_dom"/>
</dbReference>
<accession>Q0ZS35</accession>
<sequence length="353" mass="39614">MKRTVFIVIVLVTFGYLIVGAVIFKFLEGTNESAKKRSFAADHEKFLQEHQCINHEELHAYVLRVLETHTEGVQVTNIVSRNYSGNVSSIDDEIFDTGTNWDISSSILFCITVISTIGYGNLSPKTWGGQMFCIFYALTGIPMFGAVLLAVGERLQIPVKKIRTGRPWIKNNPSRDAKLKSIVLLTSGISVLVFIPSLVFTLTQDWSYMESIYYSVITLTTIGFGDLVPGYFNKPERDSAKKNNVYRVPLAVWILLGLSWVALILSELGTFMQSKISTAAVTTQHRLSTLEGMVKTKAKETMERIIEKDKDREGKGTETPDEEEDEVTEVEYRSNSSDKERLDHKGDDCENAA</sequence>
<dbReference type="GeneID" id="101858774"/>
<protein>
    <submittedName>
        <fullName evidence="16">Two pore domain potassium channel number 2</fullName>
    </submittedName>
</protein>
<organism evidence="16">
    <name type="scientific">Aplysia californica</name>
    <name type="common">California sea hare</name>
    <dbReference type="NCBI Taxonomy" id="6500"/>
    <lineage>
        <taxon>Eukaryota</taxon>
        <taxon>Metazoa</taxon>
        <taxon>Spiralia</taxon>
        <taxon>Lophotrochozoa</taxon>
        <taxon>Mollusca</taxon>
        <taxon>Gastropoda</taxon>
        <taxon>Heterobranchia</taxon>
        <taxon>Euthyneura</taxon>
        <taxon>Tectipleura</taxon>
        <taxon>Aplysiida</taxon>
        <taxon>Aplysioidea</taxon>
        <taxon>Aplysiidae</taxon>
        <taxon>Aplysia</taxon>
    </lineage>
</organism>
<keyword evidence="7" id="KW-0630">Potassium</keyword>
<dbReference type="PRINTS" id="PR01333">
    <property type="entry name" value="2POREKCHANEL"/>
</dbReference>
<dbReference type="InterPro" id="IPR003280">
    <property type="entry name" value="2pore_dom_K_chnl"/>
</dbReference>
<dbReference type="PANTHER" id="PTHR11003">
    <property type="entry name" value="POTASSIUM CHANNEL, SUBFAMILY K"/>
    <property type="match status" value="1"/>
</dbReference>
<keyword evidence="4" id="KW-0633">Potassium transport</keyword>
<dbReference type="GO" id="GO:0022841">
    <property type="term" value="F:potassium ion leak channel activity"/>
    <property type="evidence" value="ECO:0007669"/>
    <property type="project" value="TreeGrafter"/>
</dbReference>
<feature type="transmembrane region" description="Helical" evidence="14">
    <location>
        <begin position="103"/>
        <end position="122"/>
    </location>
</feature>
<evidence type="ECO:0000256" key="13">
    <source>
        <dbReference type="SAM" id="MobiDB-lite"/>
    </source>
</evidence>
<dbReference type="Pfam" id="PF07885">
    <property type="entry name" value="Ion_trans_2"/>
    <property type="match status" value="2"/>
</dbReference>
<keyword evidence="11 12" id="KW-0407">Ion channel</keyword>
<comment type="similarity">
    <text evidence="2 12">Belongs to the two pore domain potassium channel (TC 1.A.1.8) family.</text>
</comment>
<evidence type="ECO:0000256" key="8">
    <source>
        <dbReference type="ARBA" id="ARBA00022989"/>
    </source>
</evidence>
<evidence type="ECO:0000256" key="12">
    <source>
        <dbReference type="RuleBase" id="RU003857"/>
    </source>
</evidence>
<feature type="transmembrane region" description="Helical" evidence="14">
    <location>
        <begin position="244"/>
        <end position="265"/>
    </location>
</feature>
<proteinExistence type="evidence at transcript level"/>
<evidence type="ECO:0000256" key="5">
    <source>
        <dbReference type="ARBA" id="ARBA00022692"/>
    </source>
</evidence>
<dbReference type="GO" id="GO:0030322">
    <property type="term" value="P:stabilization of membrane potential"/>
    <property type="evidence" value="ECO:0007669"/>
    <property type="project" value="TreeGrafter"/>
</dbReference>
<dbReference type="InterPro" id="IPR003092">
    <property type="entry name" value="2pore_dom_K_chnl_TASK"/>
</dbReference>
<dbReference type="Gene3D" id="1.10.287.70">
    <property type="match status" value="1"/>
</dbReference>
<evidence type="ECO:0000313" key="16">
    <source>
        <dbReference type="EMBL" id="AAZ94722.1"/>
    </source>
</evidence>
<feature type="transmembrane region" description="Helical" evidence="14">
    <location>
        <begin position="212"/>
        <end position="232"/>
    </location>
</feature>
<feature type="compositionally biased region" description="Acidic residues" evidence="13">
    <location>
        <begin position="319"/>
        <end position="329"/>
    </location>
</feature>
<evidence type="ECO:0000256" key="9">
    <source>
        <dbReference type="ARBA" id="ARBA00023065"/>
    </source>
</evidence>